<protein>
    <submittedName>
        <fullName evidence="4">HTH-type transcriptional regulator BetI</fullName>
    </submittedName>
</protein>
<proteinExistence type="predicted"/>
<dbReference type="GO" id="GO:0003677">
    <property type="term" value="F:DNA binding"/>
    <property type="evidence" value="ECO:0007669"/>
    <property type="project" value="UniProtKB-UniRule"/>
</dbReference>
<keyword evidence="5" id="KW-1185">Reference proteome</keyword>
<accession>A0A6B8VT93</accession>
<evidence type="ECO:0000256" key="2">
    <source>
        <dbReference type="PROSITE-ProRule" id="PRU00335"/>
    </source>
</evidence>
<dbReference type="Pfam" id="PF00440">
    <property type="entry name" value="TetR_N"/>
    <property type="match status" value="1"/>
</dbReference>
<dbReference type="AlphaFoldDB" id="A0A6B8VT93"/>
<evidence type="ECO:0000313" key="4">
    <source>
        <dbReference type="EMBL" id="QGU01976.1"/>
    </source>
</evidence>
<keyword evidence="1 2" id="KW-0238">DNA-binding</keyword>
<organism evidence="4 5">
    <name type="scientific">Corynebacterium kalinowskii</name>
    <dbReference type="NCBI Taxonomy" id="2675216"/>
    <lineage>
        <taxon>Bacteria</taxon>
        <taxon>Bacillati</taxon>
        <taxon>Actinomycetota</taxon>
        <taxon>Actinomycetes</taxon>
        <taxon>Mycobacteriales</taxon>
        <taxon>Corynebacteriaceae</taxon>
        <taxon>Corynebacterium</taxon>
    </lineage>
</organism>
<gene>
    <name evidence="4" type="primary">betI</name>
    <name evidence="4" type="ORF">CKALI_05530</name>
</gene>
<dbReference type="SUPFAM" id="SSF48498">
    <property type="entry name" value="Tetracyclin repressor-like, C-terminal domain"/>
    <property type="match status" value="1"/>
</dbReference>
<dbReference type="Gene3D" id="1.10.357.10">
    <property type="entry name" value="Tetracycline Repressor, domain 2"/>
    <property type="match status" value="1"/>
</dbReference>
<dbReference type="PROSITE" id="PS50977">
    <property type="entry name" value="HTH_TETR_2"/>
    <property type="match status" value="1"/>
</dbReference>
<dbReference type="InterPro" id="IPR036271">
    <property type="entry name" value="Tet_transcr_reg_TetR-rel_C_sf"/>
</dbReference>
<evidence type="ECO:0000313" key="5">
    <source>
        <dbReference type="Proteomes" id="UP000427071"/>
    </source>
</evidence>
<sequence length="195" mass="21607">MPKVVDHEERRRTLAKAIVDIAGEKGLKGATLRAVAKQAGLSMGAVQHYFTDREAMLDFVLDYVQQQRGDRIRCAIEQLKNPQPNSMLWAMVKEILFADETNLTFQKVHMMFVSRAFGHQPTAAKLGEGRATVVQLFEQLLGDSGAKNPKEAAETLWSLMESLPTDIILGQHTYDSAMNTTKAVLAAFGITDVDD</sequence>
<evidence type="ECO:0000256" key="1">
    <source>
        <dbReference type="ARBA" id="ARBA00023125"/>
    </source>
</evidence>
<dbReference type="EMBL" id="CP046452">
    <property type="protein sequence ID" value="QGU01976.1"/>
    <property type="molecule type" value="Genomic_DNA"/>
</dbReference>
<dbReference type="SUPFAM" id="SSF46689">
    <property type="entry name" value="Homeodomain-like"/>
    <property type="match status" value="1"/>
</dbReference>
<evidence type="ECO:0000259" key="3">
    <source>
        <dbReference type="PROSITE" id="PS50977"/>
    </source>
</evidence>
<reference evidence="5" key="1">
    <citation type="submission" date="2019-11" db="EMBL/GenBank/DDBJ databases">
        <title>Complete genome sequence of Corynebacterium kalinowskii 1959, a novel Corynebacterium species isolated from soil of a small paddock in Vilsendorf, Germany.</title>
        <authorList>
            <person name="Schaffert L."/>
            <person name="Ruwe M."/>
            <person name="Milse J."/>
            <person name="Hanuschka K."/>
            <person name="Ortseifen V."/>
            <person name="Droste J."/>
            <person name="Brandt D."/>
            <person name="Schlueter L."/>
            <person name="Kutter Y."/>
            <person name="Vinke S."/>
            <person name="Viehoefer P."/>
            <person name="Jacob L."/>
            <person name="Luebke N.-C."/>
            <person name="Schulte-Berndt E."/>
            <person name="Hain C."/>
            <person name="Linder M."/>
            <person name="Schmidt P."/>
            <person name="Wollenschlaeger L."/>
            <person name="Luttermann T."/>
            <person name="Thieme E."/>
            <person name="Hassa J."/>
            <person name="Haak M."/>
            <person name="Wittchen M."/>
            <person name="Mentz A."/>
            <person name="Persicke M."/>
            <person name="Busche T."/>
            <person name="Ruckert C."/>
        </authorList>
    </citation>
    <scope>NUCLEOTIDE SEQUENCE [LARGE SCALE GENOMIC DNA]</scope>
    <source>
        <strain evidence="5">1959</strain>
    </source>
</reference>
<dbReference type="Proteomes" id="UP000427071">
    <property type="component" value="Chromosome"/>
</dbReference>
<feature type="domain" description="HTH tetR-type" evidence="3">
    <location>
        <begin position="8"/>
        <end position="68"/>
    </location>
</feature>
<feature type="DNA-binding region" description="H-T-H motif" evidence="2">
    <location>
        <begin position="31"/>
        <end position="50"/>
    </location>
</feature>
<dbReference type="InterPro" id="IPR009057">
    <property type="entry name" value="Homeodomain-like_sf"/>
</dbReference>
<dbReference type="KEGG" id="ckw:CKALI_05530"/>
<name>A0A6B8VT93_9CORY</name>
<dbReference type="InterPro" id="IPR001647">
    <property type="entry name" value="HTH_TetR"/>
</dbReference>